<evidence type="ECO:0000256" key="7">
    <source>
        <dbReference type="ARBA" id="ARBA00022806"/>
    </source>
</evidence>
<sequence length="1759" mass="199581">MASDYYQVEILHYLNPNLIWVEVLNSPNEIVFEQLGVYGILPIDASLDVEKPGLKLQRSEDWMPAAAILMKNILQNLEQVWFSPTHIDRRSSIFDNNIHKYGELIIKKNGVQLYLSKELVKAGLATEDPCQFHQYMSLGKIKTKLSNTETRAVIKNLEEYYRKSSKPKELWQKSVHQNTSIFHAGERLQALTVKNLERHNNRQNIMLLENKLKDLEQCKGSDEVSLGRGVCRVPSNKSEMVMLTNKRLKNRLELLSKINMKSDATDAVKSTKRNFSGDGQRKNFENDFESDDESVKKVSIANTLNTSDGSANVVDKLLDEKQIDNVFNNKKQICYTESTRRNPVKKAACIVYGPPSINIDKLPLKEAPKMTKTVKWTPHVDCDKEASEVSFGDVDSHVKLDVKNLDKFHEIADRIEIEKTIPVDVNIHKDLYDSSINNKNESESKIIETANLKTEMKNLRKSSILQSKLKQFDKFNVSSNSAASESSTKSSMDSSRISDEDDLSSDDEMSEIMESFKLNLATPKKSEAKHTIDHIEVNNTKLNANPFKNLDGSKSVFVDKLTSPVLLVHTKRNNKVQPCSLLRDVPFGTSIHVVLRNMGIKHPTRLQTVSWGTILRGLSTFLISPPRSGKTMGYLPAVCRLVRDFRKESPDSCGPKCIIVCATSKSVSEVERISKMLLGLEDKVFACYSGMDNLSVTTALLNGCDLLICTPKSIVRLLQNDLSVDLRDLTTFVVDDCERISDVYSNEVKYVLFEIKNMLKNRVNKELKVQIVVASRIWCDFLEPIVLKAPDSVVCIGAFQELILYSKISTTVDFLRPENKIANVLQFIDSVQGPKRTVVVCRADNEVKAVESSLRYNNRVVFACDNTMNIHDLYNLNVVWGDFEDPTLGPILVCCDSNLVHLNVTDASYLIHYSLPALFSTFCKRFSVLNDNYPSIFKNESRDLKVKVLMDESNVEQLPKILNFLKRCTENVPKILDEVSEKILNEKDLAKVKDLVPLCDNLLSLGICPDTWNCTERHRIFKECDSPADWIPKNGVVTFQILYFHSAVMYSARLLSNTVDGETTKYPQTYSTLSLKMGMYFSKESSRRLHGIPMVGDVCAVSKKQNFFIRCQVVKIISFYKNGNPNYVVIKLIDEEKFEQSRDIYLYHLPDEFKDMKTYVVQVRLANIQPQDKDITFSCLAKNELEKIVEKNEDLFMRGHVAMSVGSCIFVDTLEACLALSSLSETVVRHNFKQELLNAHAVPNPKHLSILEEMCEKSGLIVKAVTNEQVVPKPIPVLPAAQWAHLEDDLSSVYLASVEDMDKLFVRLVKFESCMKLLNIEINKYVSENTVPLDGSNVGDIVLAKFPDDSMYERARIDHIYSEDKVKCFFVDQGDWRDVSTNDLATITENFITQLPFQAIECRLIGIRPFGEQWTEFSTNWFSDHCFEDAKGNLKHLYVKHFTKEKADCTGGHKYGVALIDTYTNEDIIVNQLLIDLNLAKENVDEIAYLSEIKCNKTVLNKGATVDEEEGSLSGVSEPESNINVPLDKVFLKPPIRSVPLVDSDNETSDSDTWQINRPEDFKALFMRTRPESSKIIPMITANEVQNNADGETSKDTSTILEEKGQLPEKVKDDELKLSKPKICWSQNKNTVKLKILIAGIEDYKLKIEDRAVAFSANHCDVEYGFKLELYGVVDVNKSRHSNKGQYVLVTMTKLMCRNWLALTKEGDSQKWIVYDVDTIEASSDEEVYRDDTLEVIKNIHNTNNGSDSEDDDFLDDVS</sequence>
<dbReference type="InterPro" id="IPR027417">
    <property type="entry name" value="P-loop_NTPase"/>
</dbReference>
<name>A0A6J2K084_BOMMA</name>
<keyword evidence="5" id="KW-0221">Differentiation</keyword>
<evidence type="ECO:0000256" key="6">
    <source>
        <dbReference type="ARBA" id="ARBA00022801"/>
    </source>
</evidence>
<dbReference type="Gene3D" id="2.30.30.140">
    <property type="match status" value="1"/>
</dbReference>
<accession>A0A6J2K084</accession>
<evidence type="ECO:0000259" key="14">
    <source>
        <dbReference type="PROSITE" id="PS50304"/>
    </source>
</evidence>
<evidence type="ECO:0000256" key="8">
    <source>
        <dbReference type="ARBA" id="ARBA00022840"/>
    </source>
</evidence>
<evidence type="ECO:0000313" key="18">
    <source>
        <dbReference type="RefSeq" id="XP_028033749.1"/>
    </source>
</evidence>
<dbReference type="SMART" id="SM00333">
    <property type="entry name" value="TUDOR"/>
    <property type="match status" value="1"/>
</dbReference>
<dbReference type="CTD" id="91646"/>
<dbReference type="SUPFAM" id="SSF52540">
    <property type="entry name" value="P-loop containing nucleoside triphosphate hydrolases"/>
    <property type="match status" value="1"/>
</dbReference>
<dbReference type="InterPro" id="IPR011545">
    <property type="entry name" value="DEAD/DEAH_box_helicase_dom"/>
</dbReference>
<dbReference type="PROSITE" id="PS50304">
    <property type="entry name" value="TUDOR"/>
    <property type="match status" value="1"/>
</dbReference>
<dbReference type="InterPro" id="IPR014001">
    <property type="entry name" value="Helicase_ATP-bd"/>
</dbReference>
<dbReference type="GO" id="GO:0003724">
    <property type="term" value="F:RNA helicase activity"/>
    <property type="evidence" value="ECO:0007669"/>
    <property type="project" value="UniProtKB-EC"/>
</dbReference>
<evidence type="ECO:0000313" key="17">
    <source>
        <dbReference type="Proteomes" id="UP000504629"/>
    </source>
</evidence>
<evidence type="ECO:0000259" key="15">
    <source>
        <dbReference type="PROSITE" id="PS51192"/>
    </source>
</evidence>
<dbReference type="Pfam" id="PF00270">
    <property type="entry name" value="DEAD"/>
    <property type="match status" value="1"/>
</dbReference>
<dbReference type="GO" id="GO:0016787">
    <property type="term" value="F:hydrolase activity"/>
    <property type="evidence" value="ECO:0007669"/>
    <property type="project" value="UniProtKB-KW"/>
</dbReference>
<keyword evidence="3" id="KW-0677">Repeat</keyword>
<evidence type="ECO:0000256" key="1">
    <source>
        <dbReference type="ARBA" id="ARBA00012552"/>
    </source>
</evidence>
<dbReference type="Gene3D" id="3.40.50.300">
    <property type="entry name" value="P-loop containing nucleotide triphosphate hydrolases"/>
    <property type="match status" value="1"/>
</dbReference>
<dbReference type="PANTHER" id="PTHR22655:SF2">
    <property type="entry name" value="ATP-DEPENDENT RNA HELICASE TDRD12-RELATED"/>
    <property type="match status" value="1"/>
</dbReference>
<dbReference type="GO" id="GO:0031047">
    <property type="term" value="P:regulatory ncRNA-mediated gene silencing"/>
    <property type="evidence" value="ECO:0007669"/>
    <property type="project" value="UniProtKB-KW"/>
</dbReference>
<dbReference type="EC" id="3.6.4.13" evidence="1"/>
<dbReference type="GO" id="GO:0042078">
    <property type="term" value="P:germ-line stem cell division"/>
    <property type="evidence" value="ECO:0007669"/>
    <property type="project" value="TreeGrafter"/>
</dbReference>
<dbReference type="Pfam" id="PF04969">
    <property type="entry name" value="CS"/>
    <property type="match status" value="1"/>
</dbReference>
<dbReference type="SUPFAM" id="SSF63748">
    <property type="entry name" value="Tudor/PWWP/MBT"/>
    <property type="match status" value="2"/>
</dbReference>
<dbReference type="Proteomes" id="UP000504629">
    <property type="component" value="Unplaced"/>
</dbReference>
<dbReference type="GeneID" id="114245687"/>
<keyword evidence="7 18" id="KW-0347">Helicase</keyword>
<evidence type="ECO:0000256" key="10">
    <source>
        <dbReference type="ARBA" id="ARBA00023158"/>
    </source>
</evidence>
<dbReference type="GO" id="GO:0007283">
    <property type="term" value="P:spermatogenesis"/>
    <property type="evidence" value="ECO:0007669"/>
    <property type="project" value="UniProtKB-KW"/>
</dbReference>
<evidence type="ECO:0000256" key="5">
    <source>
        <dbReference type="ARBA" id="ARBA00022782"/>
    </source>
</evidence>
<dbReference type="GO" id="GO:0005524">
    <property type="term" value="F:ATP binding"/>
    <property type="evidence" value="ECO:0007669"/>
    <property type="project" value="UniProtKB-KW"/>
</dbReference>
<feature type="domain" description="Helicase ATP-binding" evidence="15">
    <location>
        <begin position="611"/>
        <end position="753"/>
    </location>
</feature>
<protein>
    <recommendedName>
        <fullName evidence="1">RNA helicase</fullName>
        <ecNumber evidence="1">3.6.4.13</ecNumber>
    </recommendedName>
</protein>
<dbReference type="KEGG" id="bman:114245687"/>
<dbReference type="InterPro" id="IPR008978">
    <property type="entry name" value="HSP20-like_chaperone"/>
</dbReference>
<dbReference type="SMART" id="SM00487">
    <property type="entry name" value="DEXDc"/>
    <property type="match status" value="1"/>
</dbReference>
<dbReference type="Pfam" id="PF00567">
    <property type="entry name" value="TUDOR"/>
    <property type="match status" value="1"/>
</dbReference>
<dbReference type="OrthoDB" id="249932at2759"/>
<evidence type="ECO:0000256" key="9">
    <source>
        <dbReference type="ARBA" id="ARBA00022871"/>
    </source>
</evidence>
<dbReference type="RefSeq" id="XP_028033749.1">
    <property type="nucleotide sequence ID" value="XM_028177948.1"/>
</dbReference>
<dbReference type="GO" id="GO:0005737">
    <property type="term" value="C:cytoplasm"/>
    <property type="evidence" value="ECO:0007669"/>
    <property type="project" value="UniProtKB-ARBA"/>
</dbReference>
<evidence type="ECO:0000256" key="4">
    <source>
        <dbReference type="ARBA" id="ARBA00022741"/>
    </source>
</evidence>
<keyword evidence="6" id="KW-0378">Hydrolase</keyword>
<evidence type="ECO:0000256" key="11">
    <source>
        <dbReference type="ARBA" id="ARBA00023254"/>
    </source>
</evidence>
<keyword evidence="17" id="KW-1185">Reference proteome</keyword>
<proteinExistence type="predicted"/>
<dbReference type="PANTHER" id="PTHR22655">
    <property type="entry name" value="ATP-DEPENDENT RNA HELICASE TDRD12-RELATED"/>
    <property type="match status" value="1"/>
</dbReference>
<evidence type="ECO:0000256" key="12">
    <source>
        <dbReference type="ARBA" id="ARBA00047984"/>
    </source>
</evidence>
<dbReference type="GO" id="GO:0003676">
    <property type="term" value="F:nucleic acid binding"/>
    <property type="evidence" value="ECO:0007669"/>
    <property type="project" value="InterPro"/>
</dbReference>
<reference evidence="18" key="1">
    <citation type="submission" date="2025-08" db="UniProtKB">
        <authorList>
            <consortium name="RefSeq"/>
        </authorList>
    </citation>
    <scope>IDENTIFICATION</scope>
    <source>
        <tissue evidence="18">Silk gland</tissue>
    </source>
</reference>
<feature type="region of interest" description="Disordered" evidence="13">
    <location>
        <begin position="480"/>
        <end position="506"/>
    </location>
</feature>
<keyword evidence="10" id="KW-0943">RNA-mediated gene silencing</keyword>
<dbReference type="PROSITE" id="PS51192">
    <property type="entry name" value="HELICASE_ATP_BIND_1"/>
    <property type="match status" value="1"/>
</dbReference>
<gene>
    <name evidence="18" type="primary">LOC114245687</name>
</gene>
<keyword evidence="4" id="KW-0547">Nucleotide-binding</keyword>
<feature type="domain" description="Tudor" evidence="14">
    <location>
        <begin position="1335"/>
        <end position="1394"/>
    </location>
</feature>
<comment type="catalytic activity">
    <reaction evidence="12">
        <text>ATP + H2O = ADP + phosphate + H(+)</text>
        <dbReference type="Rhea" id="RHEA:13065"/>
        <dbReference type="ChEBI" id="CHEBI:15377"/>
        <dbReference type="ChEBI" id="CHEBI:15378"/>
        <dbReference type="ChEBI" id="CHEBI:30616"/>
        <dbReference type="ChEBI" id="CHEBI:43474"/>
        <dbReference type="ChEBI" id="CHEBI:456216"/>
        <dbReference type="EC" id="3.6.4.13"/>
    </reaction>
</comment>
<keyword evidence="11" id="KW-0469">Meiosis</keyword>
<dbReference type="Gene3D" id="2.60.40.790">
    <property type="match status" value="1"/>
</dbReference>
<evidence type="ECO:0000256" key="2">
    <source>
        <dbReference type="ARBA" id="ARBA00022473"/>
    </source>
</evidence>
<dbReference type="InterPro" id="IPR035437">
    <property type="entry name" value="SNase_OB-fold_sf"/>
</dbReference>
<feature type="domain" description="CS" evidence="16">
    <location>
        <begin position="1618"/>
        <end position="1704"/>
    </location>
</feature>
<dbReference type="InterPro" id="IPR007052">
    <property type="entry name" value="CS_dom"/>
</dbReference>
<evidence type="ECO:0000256" key="3">
    <source>
        <dbReference type="ARBA" id="ARBA00022737"/>
    </source>
</evidence>
<keyword evidence="8" id="KW-0067">ATP-binding</keyword>
<organism evidence="17 18">
    <name type="scientific">Bombyx mandarina</name>
    <name type="common">Wild silk moth</name>
    <name type="synonym">Wild silkworm</name>
    <dbReference type="NCBI Taxonomy" id="7092"/>
    <lineage>
        <taxon>Eukaryota</taxon>
        <taxon>Metazoa</taxon>
        <taxon>Ecdysozoa</taxon>
        <taxon>Arthropoda</taxon>
        <taxon>Hexapoda</taxon>
        <taxon>Insecta</taxon>
        <taxon>Pterygota</taxon>
        <taxon>Neoptera</taxon>
        <taxon>Endopterygota</taxon>
        <taxon>Lepidoptera</taxon>
        <taxon>Glossata</taxon>
        <taxon>Ditrysia</taxon>
        <taxon>Bombycoidea</taxon>
        <taxon>Bombycidae</taxon>
        <taxon>Bombycinae</taxon>
        <taxon>Bombyx</taxon>
    </lineage>
</organism>
<feature type="compositionally biased region" description="Low complexity" evidence="13">
    <location>
        <begin position="480"/>
        <end position="495"/>
    </location>
</feature>
<keyword evidence="2" id="KW-0217">Developmental protein</keyword>
<dbReference type="Gene3D" id="2.40.50.90">
    <property type="match status" value="1"/>
</dbReference>
<dbReference type="CDD" id="cd20435">
    <property type="entry name" value="Tudor_TDRD12_rpt2"/>
    <property type="match status" value="1"/>
</dbReference>
<keyword evidence="9" id="KW-0744">Spermatogenesis</keyword>
<dbReference type="GO" id="GO:0051321">
    <property type="term" value="P:meiotic cell cycle"/>
    <property type="evidence" value="ECO:0007669"/>
    <property type="project" value="UniProtKB-KW"/>
</dbReference>
<dbReference type="PROSITE" id="PS51203">
    <property type="entry name" value="CS"/>
    <property type="match status" value="1"/>
</dbReference>
<evidence type="ECO:0000256" key="13">
    <source>
        <dbReference type="SAM" id="MobiDB-lite"/>
    </source>
</evidence>
<dbReference type="SUPFAM" id="SSF49764">
    <property type="entry name" value="HSP20-like chaperones"/>
    <property type="match status" value="1"/>
</dbReference>
<dbReference type="InterPro" id="IPR002999">
    <property type="entry name" value="Tudor"/>
</dbReference>
<evidence type="ECO:0000259" key="16">
    <source>
        <dbReference type="PROSITE" id="PS51203"/>
    </source>
</evidence>